<evidence type="ECO:0000313" key="1">
    <source>
        <dbReference type="EMBL" id="RKI14511.1"/>
    </source>
</evidence>
<reference evidence="1 2" key="1">
    <citation type="submission" date="2018-09" db="EMBL/GenBank/DDBJ databases">
        <authorList>
            <person name="Livingstone P.G."/>
            <person name="Whitworth D.E."/>
        </authorList>
    </citation>
    <scope>NUCLEOTIDE SEQUENCE [LARGE SCALE GENOMIC DNA]</scope>
    <source>
        <strain evidence="1 2">CA031B</strain>
    </source>
</reference>
<accession>A0ABX9QN88</accession>
<protein>
    <submittedName>
        <fullName evidence="1">Uncharacterized protein</fullName>
    </submittedName>
</protein>
<proteinExistence type="predicted"/>
<organism evidence="1 2">
    <name type="scientific">Corallococcus praedator</name>
    <dbReference type="NCBI Taxonomy" id="2316724"/>
    <lineage>
        <taxon>Bacteria</taxon>
        <taxon>Pseudomonadati</taxon>
        <taxon>Myxococcota</taxon>
        <taxon>Myxococcia</taxon>
        <taxon>Myxococcales</taxon>
        <taxon>Cystobacterineae</taxon>
        <taxon>Myxococcaceae</taxon>
        <taxon>Corallococcus</taxon>
    </lineage>
</organism>
<dbReference type="RefSeq" id="WP_158626146.1">
    <property type="nucleotide sequence ID" value="NZ_RAWI01000028.1"/>
</dbReference>
<keyword evidence="2" id="KW-1185">Reference proteome</keyword>
<evidence type="ECO:0000313" key="2">
    <source>
        <dbReference type="Proteomes" id="UP000278907"/>
    </source>
</evidence>
<sequence length="356" mass="38812">GGGLWGTRFTAHARVYPLGVARSFFLQGGMTYHQGREADSEGDSLSVRVTRDAARTANATLGYRADLGTRGWLAFEAGWAFLVQGVEFASLVSAPAPPVSRGMQDELRQLFATPFGPQALAAFEQTRKAGLEPVYGISLADRERMRQVVETFSAVAQDRDRAELILFSATVVSSLGSSAILLSQEGTDARLQGFGTLGVSLLFGSLDLLQQLRREDPALLLEEFNASDADPAADPGRTIARVDYRLNRFLAQERKIRRQLATAGWLYVGASVVMFGLAELLRVTDSDPQVVVDGERAALLMAVSGTSYLLRAHYTQSATEHLVRQWNSDPELRRLPRVSVAPVRGARCSPWALPSE</sequence>
<dbReference type="Proteomes" id="UP000278907">
    <property type="component" value="Unassembled WGS sequence"/>
</dbReference>
<gene>
    <name evidence="1" type="ORF">D7Y13_05865</name>
</gene>
<comment type="caution">
    <text evidence="1">The sequence shown here is derived from an EMBL/GenBank/DDBJ whole genome shotgun (WGS) entry which is preliminary data.</text>
</comment>
<feature type="non-terminal residue" evidence="1">
    <location>
        <position position="1"/>
    </location>
</feature>
<name>A0ABX9QN88_9BACT</name>
<dbReference type="EMBL" id="RAWI01000028">
    <property type="protein sequence ID" value="RKI14511.1"/>
    <property type="molecule type" value="Genomic_DNA"/>
</dbReference>